<dbReference type="InterPro" id="IPR029063">
    <property type="entry name" value="SAM-dependent_MTases_sf"/>
</dbReference>
<dbReference type="GO" id="GO:0008295">
    <property type="term" value="P:spermidine biosynthetic process"/>
    <property type="evidence" value="ECO:0007669"/>
    <property type="project" value="TreeGrafter"/>
</dbReference>
<reference evidence="5 6" key="1">
    <citation type="journal article" name="Sci. Rep.">
        <title>Genome-scale phylogenetic analyses confirm Olpidium as the closest living zoosporic fungus to the non-flagellated, terrestrial fungi.</title>
        <authorList>
            <person name="Chang Y."/>
            <person name="Rochon D."/>
            <person name="Sekimoto S."/>
            <person name="Wang Y."/>
            <person name="Chovatia M."/>
            <person name="Sandor L."/>
            <person name="Salamov A."/>
            <person name="Grigoriev I.V."/>
            <person name="Stajich J.E."/>
            <person name="Spatafora J.W."/>
        </authorList>
    </citation>
    <scope>NUCLEOTIDE SEQUENCE [LARGE SCALE GENOMIC DNA]</scope>
    <source>
        <strain evidence="5">S191</strain>
    </source>
</reference>
<dbReference type="GO" id="GO:0005829">
    <property type="term" value="C:cytosol"/>
    <property type="evidence" value="ECO:0007669"/>
    <property type="project" value="TreeGrafter"/>
</dbReference>
<dbReference type="GO" id="GO:0004766">
    <property type="term" value="F:spermidine synthase activity"/>
    <property type="evidence" value="ECO:0007669"/>
    <property type="project" value="TreeGrafter"/>
</dbReference>
<feature type="non-terminal residue" evidence="5">
    <location>
        <position position="67"/>
    </location>
</feature>
<dbReference type="OrthoDB" id="10250282at2759"/>
<dbReference type="PANTHER" id="PTHR11558">
    <property type="entry name" value="SPERMIDINE/SPERMINE SYNTHASE"/>
    <property type="match status" value="1"/>
</dbReference>
<comment type="similarity">
    <text evidence="1">Belongs to the spermidine/spermine synthase family.</text>
</comment>
<organism evidence="5 6">
    <name type="scientific">Olpidium bornovanus</name>
    <dbReference type="NCBI Taxonomy" id="278681"/>
    <lineage>
        <taxon>Eukaryota</taxon>
        <taxon>Fungi</taxon>
        <taxon>Fungi incertae sedis</taxon>
        <taxon>Olpidiomycota</taxon>
        <taxon>Olpidiomycotina</taxon>
        <taxon>Olpidiomycetes</taxon>
        <taxon>Olpidiales</taxon>
        <taxon>Olpidiaceae</taxon>
        <taxon>Olpidium</taxon>
    </lineage>
</organism>
<keyword evidence="3" id="KW-0620">Polyamine biosynthesis</keyword>
<evidence type="ECO:0000313" key="6">
    <source>
        <dbReference type="Proteomes" id="UP000673691"/>
    </source>
</evidence>
<dbReference type="InterPro" id="IPR030374">
    <property type="entry name" value="PABS"/>
</dbReference>
<dbReference type="Pfam" id="PF17284">
    <property type="entry name" value="Spermine_synt_N"/>
    <property type="match status" value="1"/>
</dbReference>
<accession>A0A8H8A0G2</accession>
<dbReference type="InterPro" id="IPR035246">
    <property type="entry name" value="Spermidine_synt_N"/>
</dbReference>
<protein>
    <recommendedName>
        <fullName evidence="4">PABS domain-containing protein</fullName>
    </recommendedName>
</protein>
<dbReference type="Proteomes" id="UP000673691">
    <property type="component" value="Unassembled WGS sequence"/>
</dbReference>
<keyword evidence="2 3" id="KW-0808">Transferase</keyword>
<name>A0A8H8A0G2_9FUNG</name>
<dbReference type="Gene3D" id="2.30.140.10">
    <property type="entry name" value="Spermidine synthase, tetramerisation domain"/>
    <property type="match status" value="1"/>
</dbReference>
<evidence type="ECO:0000256" key="3">
    <source>
        <dbReference type="PROSITE-ProRule" id="PRU00354"/>
    </source>
</evidence>
<dbReference type="AlphaFoldDB" id="A0A8H8A0G2"/>
<gene>
    <name evidence="5" type="ORF">BJ554DRAFT_4597</name>
</gene>
<dbReference type="PROSITE" id="PS51006">
    <property type="entry name" value="PABS_2"/>
    <property type="match status" value="1"/>
</dbReference>
<keyword evidence="6" id="KW-1185">Reference proteome</keyword>
<dbReference type="InterPro" id="IPR001045">
    <property type="entry name" value="Spermi_synthase"/>
</dbReference>
<evidence type="ECO:0000259" key="4">
    <source>
        <dbReference type="PROSITE" id="PS51006"/>
    </source>
</evidence>
<dbReference type="SUPFAM" id="SSF53335">
    <property type="entry name" value="S-adenosyl-L-methionine-dependent methyltransferases"/>
    <property type="match status" value="1"/>
</dbReference>
<feature type="domain" description="PABS" evidence="4">
    <location>
        <begin position="16"/>
        <end position="67"/>
    </location>
</feature>
<evidence type="ECO:0000256" key="1">
    <source>
        <dbReference type="ARBA" id="ARBA00007867"/>
    </source>
</evidence>
<evidence type="ECO:0000256" key="2">
    <source>
        <dbReference type="ARBA" id="ARBA00022679"/>
    </source>
</evidence>
<dbReference type="EMBL" id="JAEFCI010001963">
    <property type="protein sequence ID" value="KAG5462572.1"/>
    <property type="molecule type" value="Genomic_DNA"/>
</dbReference>
<dbReference type="InterPro" id="IPR037163">
    <property type="entry name" value="Spermidine_synt_N_sf"/>
</dbReference>
<proteinExistence type="inferred from homology"/>
<comment type="caution">
    <text evidence="5">The sequence shown here is derived from an EMBL/GenBank/DDBJ whole genome shotgun (WGS) entry which is preliminary data.</text>
</comment>
<comment type="caution">
    <text evidence="3">Lacks conserved residue(s) required for the propagation of feature annotation.</text>
</comment>
<sequence>MAADEASPVAHPNISGGWFTETAALWPGQAMKIKVEEILYHKPSKYQDVLVFQSKTYGTVLALDGVI</sequence>
<dbReference type="FunFam" id="2.30.140.10:FF:000001">
    <property type="entry name" value="SPE3p Spermidine synthase"/>
    <property type="match status" value="1"/>
</dbReference>
<evidence type="ECO:0000313" key="5">
    <source>
        <dbReference type="EMBL" id="KAG5462572.1"/>
    </source>
</evidence>
<dbReference type="PANTHER" id="PTHR11558:SF11">
    <property type="entry name" value="SPERMIDINE SYNTHASE"/>
    <property type="match status" value="1"/>
</dbReference>